<dbReference type="CDD" id="cd00590">
    <property type="entry name" value="RRM_SF"/>
    <property type="match status" value="1"/>
</dbReference>
<accession>S9Q618</accession>
<dbReference type="OrthoDB" id="439808at2759"/>
<evidence type="ECO:0000313" key="8">
    <source>
        <dbReference type="EMBL" id="EPX75073.1"/>
    </source>
</evidence>
<dbReference type="VEuPathDB" id="FungiDB:SOCG_02549"/>
<dbReference type="Pfam" id="PF00076">
    <property type="entry name" value="RRM_1"/>
    <property type="match status" value="2"/>
</dbReference>
<dbReference type="PROSITE" id="PS50102">
    <property type="entry name" value="RRM"/>
    <property type="match status" value="2"/>
</dbReference>
<organism evidence="8 9">
    <name type="scientific">Schizosaccharomyces octosporus (strain yFS286)</name>
    <name type="common">Fission yeast</name>
    <name type="synonym">Octosporomyces octosporus</name>
    <dbReference type="NCBI Taxonomy" id="483514"/>
    <lineage>
        <taxon>Eukaryota</taxon>
        <taxon>Fungi</taxon>
        <taxon>Dikarya</taxon>
        <taxon>Ascomycota</taxon>
        <taxon>Taphrinomycotina</taxon>
        <taxon>Schizosaccharomycetes</taxon>
        <taxon>Schizosaccharomycetales</taxon>
        <taxon>Schizosaccharomycetaceae</taxon>
        <taxon>Schizosaccharomyces</taxon>
    </lineage>
</organism>
<dbReference type="GO" id="GO:0003729">
    <property type="term" value="F:mRNA binding"/>
    <property type="evidence" value="ECO:0007669"/>
    <property type="project" value="TreeGrafter"/>
</dbReference>
<evidence type="ECO:0000256" key="4">
    <source>
        <dbReference type="ARBA" id="ARBA00023242"/>
    </source>
</evidence>
<dbReference type="PANTHER" id="PTHR48039:SF5">
    <property type="entry name" value="RNA-BINDING PROTEIN 28"/>
    <property type="match status" value="1"/>
</dbReference>
<evidence type="ECO:0000256" key="2">
    <source>
        <dbReference type="ARBA" id="ARBA00022737"/>
    </source>
</evidence>
<name>S9Q618_SCHOY</name>
<dbReference type="AlphaFoldDB" id="S9Q618"/>
<dbReference type="Gene3D" id="3.30.70.330">
    <property type="match status" value="2"/>
</dbReference>
<dbReference type="SMART" id="SM00360">
    <property type="entry name" value="RRM"/>
    <property type="match status" value="2"/>
</dbReference>
<dbReference type="GO" id="GO:0043047">
    <property type="term" value="F:single-stranded telomeric DNA binding"/>
    <property type="evidence" value="ECO:0007669"/>
    <property type="project" value="EnsemblFungi"/>
</dbReference>
<keyword evidence="3 5" id="KW-0694">RNA-binding</keyword>
<dbReference type="InterPro" id="IPR012677">
    <property type="entry name" value="Nucleotide-bd_a/b_plait_sf"/>
</dbReference>
<comment type="subcellular location">
    <subcellularLocation>
        <location evidence="1">Nucleus</location>
    </subcellularLocation>
</comment>
<dbReference type="EMBL" id="KE503206">
    <property type="protein sequence ID" value="EPX75073.1"/>
    <property type="molecule type" value="Genomic_DNA"/>
</dbReference>
<feature type="region of interest" description="Disordered" evidence="6">
    <location>
        <begin position="288"/>
        <end position="336"/>
    </location>
</feature>
<reference evidence="8 9" key="1">
    <citation type="journal article" date="2011" name="Science">
        <title>Comparative functional genomics of the fission yeasts.</title>
        <authorList>
            <person name="Rhind N."/>
            <person name="Chen Z."/>
            <person name="Yassour M."/>
            <person name="Thompson D.A."/>
            <person name="Haas B.J."/>
            <person name="Habib N."/>
            <person name="Wapinski I."/>
            <person name="Roy S."/>
            <person name="Lin M.F."/>
            <person name="Heiman D.I."/>
            <person name="Young S.K."/>
            <person name="Furuya K."/>
            <person name="Guo Y."/>
            <person name="Pidoux A."/>
            <person name="Chen H.M."/>
            <person name="Robbertse B."/>
            <person name="Goldberg J.M."/>
            <person name="Aoki K."/>
            <person name="Bayne E.H."/>
            <person name="Berlin A.M."/>
            <person name="Desjardins C.A."/>
            <person name="Dobbs E."/>
            <person name="Dukaj L."/>
            <person name="Fan L."/>
            <person name="FitzGerald M.G."/>
            <person name="French C."/>
            <person name="Gujja S."/>
            <person name="Hansen K."/>
            <person name="Keifenheim D."/>
            <person name="Levin J.Z."/>
            <person name="Mosher R.A."/>
            <person name="Mueller C.A."/>
            <person name="Pfiffner J."/>
            <person name="Priest M."/>
            <person name="Russ C."/>
            <person name="Smialowska A."/>
            <person name="Swoboda P."/>
            <person name="Sykes S.M."/>
            <person name="Vaughn M."/>
            <person name="Vengrova S."/>
            <person name="Yoder R."/>
            <person name="Zeng Q."/>
            <person name="Allshire R."/>
            <person name="Baulcombe D."/>
            <person name="Birren B.W."/>
            <person name="Brown W."/>
            <person name="Ekwall K."/>
            <person name="Kellis M."/>
            <person name="Leatherwood J."/>
            <person name="Levin H."/>
            <person name="Margalit H."/>
            <person name="Martienssen R."/>
            <person name="Nieduszynski C.A."/>
            <person name="Spatafora J.W."/>
            <person name="Friedman N."/>
            <person name="Dalgaard J.Z."/>
            <person name="Baumann P."/>
            <person name="Niki H."/>
            <person name="Regev A."/>
            <person name="Nusbaum C."/>
        </authorList>
    </citation>
    <scope>NUCLEOTIDE SEQUENCE [LARGE SCALE GENOMIC DNA]</scope>
    <source>
        <strain evidence="9">yFS286</strain>
    </source>
</reference>
<keyword evidence="2" id="KW-0677">Repeat</keyword>
<feature type="region of interest" description="Disordered" evidence="6">
    <location>
        <begin position="119"/>
        <end position="200"/>
    </location>
</feature>
<protein>
    <submittedName>
        <fullName evidence="8">Single-stranded telomeric binding protein Tgc1</fullName>
    </submittedName>
</protein>
<feature type="domain" description="RRM" evidence="7">
    <location>
        <begin position="43"/>
        <end position="125"/>
    </location>
</feature>
<evidence type="ECO:0000313" key="9">
    <source>
        <dbReference type="Proteomes" id="UP000016088"/>
    </source>
</evidence>
<dbReference type="PANTHER" id="PTHR48039">
    <property type="entry name" value="RNA-BINDING MOTIF PROTEIN 14B"/>
    <property type="match status" value="1"/>
</dbReference>
<keyword evidence="9" id="KW-1185">Reference proteome</keyword>
<dbReference type="InterPro" id="IPR000504">
    <property type="entry name" value="RRM_dom"/>
</dbReference>
<feature type="domain" description="RRM" evidence="7">
    <location>
        <begin position="199"/>
        <end position="289"/>
    </location>
</feature>
<dbReference type="Proteomes" id="UP000016088">
    <property type="component" value="Unassembled WGS sequence"/>
</dbReference>
<evidence type="ECO:0000256" key="1">
    <source>
        <dbReference type="ARBA" id="ARBA00004123"/>
    </source>
</evidence>
<evidence type="ECO:0000256" key="5">
    <source>
        <dbReference type="PROSITE-ProRule" id="PRU00176"/>
    </source>
</evidence>
<dbReference type="SUPFAM" id="SSF54928">
    <property type="entry name" value="RNA-binding domain, RBD"/>
    <property type="match status" value="1"/>
</dbReference>
<gene>
    <name evidence="8" type="ORF">SOCG_02549</name>
</gene>
<evidence type="ECO:0000259" key="7">
    <source>
        <dbReference type="PROSITE" id="PS50102"/>
    </source>
</evidence>
<dbReference type="InterPro" id="IPR051945">
    <property type="entry name" value="RRM_MRD1_RNA_proc_ribogen"/>
</dbReference>
<feature type="compositionally biased region" description="Basic and acidic residues" evidence="6">
    <location>
        <begin position="288"/>
        <end position="305"/>
    </location>
</feature>
<feature type="compositionally biased region" description="Low complexity" evidence="6">
    <location>
        <begin position="306"/>
        <end position="323"/>
    </location>
</feature>
<dbReference type="InterPro" id="IPR035979">
    <property type="entry name" value="RBD_domain_sf"/>
</dbReference>
<sequence>MSAEGTVVDNTPTVIQEQVENSVNSAASAAESPKETTNQEQDFRVFVGRLNTSTKKSEIRSLFETVGAVRKVTIPFRRVRRGTRLVPSGIAFVTFVNEEDVQKAIDTLNGKTLNEREIVVQRARPVQKQPKKSKKELKENTSDKENDETATTTQEAEASPEKEGEQTQESSESPSTEKKQAGKSRNAAGKKKAKPLPPNSIYVSGLSVTLTNEGLKEMFDAYNPIRARIAVRSLPPYIIRRIKLRGEQRRGRGFGFVSFNTPEEQTRAIEEMNGKQIGDLTLVVKNAISREEKQKETEEGEKAESEQAAPAAPVAAPEASAENVEAESAEKATASA</sequence>
<proteinExistence type="predicted"/>
<dbReference type="eggNOG" id="KOG0118">
    <property type="taxonomic scope" value="Eukaryota"/>
</dbReference>
<evidence type="ECO:0000256" key="3">
    <source>
        <dbReference type="ARBA" id="ARBA00022884"/>
    </source>
</evidence>
<evidence type="ECO:0000256" key="6">
    <source>
        <dbReference type="SAM" id="MobiDB-lite"/>
    </source>
</evidence>
<dbReference type="HOGENOM" id="CLU_794914_0_0_1"/>
<dbReference type="RefSeq" id="XP_013016495.1">
    <property type="nucleotide sequence ID" value="XM_013161041.1"/>
</dbReference>
<dbReference type="GeneID" id="25031525"/>
<keyword evidence="4" id="KW-0539">Nucleus</keyword>
<dbReference type="OMA" id="KRHLGFA"/>
<dbReference type="GO" id="GO:0005730">
    <property type="term" value="C:nucleolus"/>
    <property type="evidence" value="ECO:0007669"/>
    <property type="project" value="TreeGrafter"/>
</dbReference>